<evidence type="ECO:0000256" key="1">
    <source>
        <dbReference type="SAM" id="MobiDB-lite"/>
    </source>
</evidence>
<feature type="compositionally biased region" description="Low complexity" evidence="1">
    <location>
        <begin position="66"/>
        <end position="80"/>
    </location>
</feature>
<dbReference type="InterPro" id="IPR029526">
    <property type="entry name" value="PGBD"/>
</dbReference>
<evidence type="ECO:0000313" key="3">
    <source>
        <dbReference type="EMBL" id="KRY65509.1"/>
    </source>
</evidence>
<organism evidence="3 4">
    <name type="scientific">Trichinella pseudospiralis</name>
    <name type="common">Parasitic roundworm</name>
    <dbReference type="NCBI Taxonomy" id="6337"/>
    <lineage>
        <taxon>Eukaryota</taxon>
        <taxon>Metazoa</taxon>
        <taxon>Ecdysozoa</taxon>
        <taxon>Nematoda</taxon>
        <taxon>Enoplea</taxon>
        <taxon>Dorylaimia</taxon>
        <taxon>Trichinellida</taxon>
        <taxon>Trichinellidae</taxon>
        <taxon>Trichinella</taxon>
    </lineage>
</organism>
<dbReference type="PANTHER" id="PTHR47055">
    <property type="entry name" value="DDE_TNP_1_7 DOMAIN-CONTAINING PROTEIN"/>
    <property type="match status" value="1"/>
</dbReference>
<dbReference type="Proteomes" id="UP000054632">
    <property type="component" value="Unassembled WGS sequence"/>
</dbReference>
<reference evidence="3 4" key="1">
    <citation type="submission" date="2015-01" db="EMBL/GenBank/DDBJ databases">
        <title>Evolution of Trichinella species and genotypes.</title>
        <authorList>
            <person name="Korhonen P.K."/>
            <person name="Edoardo P."/>
            <person name="Giuseppe L.R."/>
            <person name="Gasser R.B."/>
        </authorList>
    </citation>
    <scope>NUCLEOTIDE SEQUENCE [LARGE SCALE GENOMIC DNA]</scope>
    <source>
        <strain evidence="3">ISS13</strain>
    </source>
</reference>
<dbReference type="AlphaFoldDB" id="A0A0V1DVD8"/>
<feature type="domain" description="PiggyBac transposable element-derived protein" evidence="2">
    <location>
        <begin position="200"/>
        <end position="336"/>
    </location>
</feature>
<protein>
    <submittedName>
        <fullName evidence="3">PiggyBac transposable element-derived protein 3</fullName>
    </submittedName>
</protein>
<dbReference type="InterPro" id="IPR052638">
    <property type="entry name" value="PiggyBac_TE-derived"/>
</dbReference>
<dbReference type="GO" id="GO:0043565">
    <property type="term" value="F:sequence-specific DNA binding"/>
    <property type="evidence" value="ECO:0007669"/>
    <property type="project" value="TreeGrafter"/>
</dbReference>
<dbReference type="Pfam" id="PF13843">
    <property type="entry name" value="DDE_Tnp_1_7"/>
    <property type="match status" value="1"/>
</dbReference>
<evidence type="ECO:0000259" key="2">
    <source>
        <dbReference type="Pfam" id="PF13843"/>
    </source>
</evidence>
<dbReference type="PANTHER" id="PTHR47055:SF3">
    <property type="entry name" value="PHORBOL-ESTER_DAG-TYPE DOMAIN-CONTAINING PROTEIN"/>
    <property type="match status" value="1"/>
</dbReference>
<name>A0A0V1DVD8_TRIPS</name>
<evidence type="ECO:0000313" key="4">
    <source>
        <dbReference type="Proteomes" id="UP000054632"/>
    </source>
</evidence>
<proteinExistence type="predicted"/>
<sequence length="392" mass="44598">MINQTQKSKSVNSGTGMQVPFCCTEQLITTVALIPCANLKTYRHWQWNAIAFLFRNETLKKDEAEASTSHDASASSSMDISDSREGRRCEQISTLQEAKEVMATSNQVLKFVVLPPTAGDSGGDDTDQQYLPDDPEDEFDPAGKLKVEQEVKVEEFETAKLSRKEKRALLRWKKTENLHRIFPVEQIQRNENFQKNCFYDTVRSVVQKCNNKAFTVSPQEIRQFIGVILLSGYNCQPEAKHYYWSTQPDMDAQGAISCISSSRFMEIKKYLYLADNQKLVKDDKMSKLCTNCSTPALSSMLSVDESIVPYYGRHAAKLFLKGKSIRFGYKVWLLCGNDGKEIHALKVPLSTRVIRTMVDIIQETSNITYDLLVMLSELKMRYDHTAAMVLIQ</sequence>
<gene>
    <name evidence="3" type="primary">PGBD3</name>
    <name evidence="3" type="ORF">T4A_6088</name>
</gene>
<comment type="caution">
    <text evidence="3">The sequence shown here is derived from an EMBL/GenBank/DDBJ whole genome shotgun (WGS) entry which is preliminary data.</text>
</comment>
<accession>A0A0V1DVD8</accession>
<feature type="region of interest" description="Disordered" evidence="1">
    <location>
        <begin position="65"/>
        <end position="89"/>
    </location>
</feature>
<dbReference type="EMBL" id="JYDR01000207">
    <property type="protein sequence ID" value="KRY65509.1"/>
    <property type="molecule type" value="Genomic_DNA"/>
</dbReference>